<keyword evidence="2" id="KW-0418">Kinase</keyword>
<protein>
    <submittedName>
        <fullName evidence="2">Kinase-like protein</fullName>
    </submittedName>
</protein>
<dbReference type="InterPro" id="IPR051681">
    <property type="entry name" value="Ser/Thr_Kinases-Pseudokinases"/>
</dbReference>
<name>A0A2H3B6F7_9AGAR</name>
<evidence type="ECO:0000259" key="1">
    <source>
        <dbReference type="PROSITE" id="PS50011"/>
    </source>
</evidence>
<dbReference type="Pfam" id="PF07714">
    <property type="entry name" value="PK_Tyr_Ser-Thr"/>
    <property type="match status" value="1"/>
</dbReference>
<dbReference type="InterPro" id="IPR001245">
    <property type="entry name" value="Ser-Thr/Tyr_kinase_cat_dom"/>
</dbReference>
<feature type="domain" description="Protein kinase" evidence="1">
    <location>
        <begin position="21"/>
        <end position="282"/>
    </location>
</feature>
<proteinExistence type="predicted"/>
<dbReference type="PANTHER" id="PTHR44329">
    <property type="entry name" value="SERINE/THREONINE-PROTEIN KINASE TNNI3K-RELATED"/>
    <property type="match status" value="1"/>
</dbReference>
<keyword evidence="3" id="KW-1185">Reference proteome</keyword>
<dbReference type="InterPro" id="IPR011009">
    <property type="entry name" value="Kinase-like_dom_sf"/>
</dbReference>
<dbReference type="EMBL" id="KZ293464">
    <property type="protein sequence ID" value="PBK62612.1"/>
    <property type="molecule type" value="Genomic_DNA"/>
</dbReference>
<dbReference type="AlphaFoldDB" id="A0A2H3B6F7"/>
<dbReference type="Proteomes" id="UP000218334">
    <property type="component" value="Unassembled WGS sequence"/>
</dbReference>
<reference evidence="3" key="1">
    <citation type="journal article" date="2017" name="Nat. Ecol. Evol.">
        <title>Genome expansion and lineage-specific genetic innovations in the forest pathogenic fungi Armillaria.</title>
        <authorList>
            <person name="Sipos G."/>
            <person name="Prasanna A.N."/>
            <person name="Walter M.C."/>
            <person name="O'Connor E."/>
            <person name="Balint B."/>
            <person name="Krizsan K."/>
            <person name="Kiss B."/>
            <person name="Hess J."/>
            <person name="Varga T."/>
            <person name="Slot J."/>
            <person name="Riley R."/>
            <person name="Boka B."/>
            <person name="Rigling D."/>
            <person name="Barry K."/>
            <person name="Lee J."/>
            <person name="Mihaltcheva S."/>
            <person name="LaButti K."/>
            <person name="Lipzen A."/>
            <person name="Waldron R."/>
            <person name="Moloney N.M."/>
            <person name="Sperisen C."/>
            <person name="Kredics L."/>
            <person name="Vagvoelgyi C."/>
            <person name="Patrignani A."/>
            <person name="Fitzpatrick D."/>
            <person name="Nagy I."/>
            <person name="Doyle S."/>
            <person name="Anderson J.B."/>
            <person name="Grigoriev I.V."/>
            <person name="Gueldener U."/>
            <person name="Muensterkoetter M."/>
            <person name="Nagy L.G."/>
        </authorList>
    </citation>
    <scope>NUCLEOTIDE SEQUENCE [LARGE SCALE GENOMIC DNA]</scope>
    <source>
        <strain evidence="3">28-4</strain>
    </source>
</reference>
<dbReference type="GO" id="GO:0005524">
    <property type="term" value="F:ATP binding"/>
    <property type="evidence" value="ECO:0007669"/>
    <property type="project" value="InterPro"/>
</dbReference>
<dbReference type="Gene3D" id="1.10.510.10">
    <property type="entry name" value="Transferase(Phosphotransferase) domain 1"/>
    <property type="match status" value="1"/>
</dbReference>
<sequence>LRLTRTHNCVPRCLVLRGFKKTGDHAFAVGHFGELWRGEIEGVEVAVKQARIFASDNNIKKVLRQVRREAIIWRQCDHPNVLPFYGIYRDSDPSTYCLVSPFMVNGSLRQYINKTNDPDRHRLALDISRGMDYLHKLSIVHSDLKGDNVLITDDCRAVIADFGISFVMSGTTFANSSSSSSSRKGGTVRWQAPEVLSGSPNSFSADVYSLALFDGTIPWNNLKDGAVILKDIVEKKHPPRPRELAETGFPELWWKLMVQCWAHEPSDRPTLRGLMESLHATGDTLLPARKWDNPVLDRLRDPVVHGKLPIPSGLPPFLDIKGDGMTTFMTYDSILDSTFPLESNLDAFLQESFSNNLDSSSTSFEDVDFKPPTLELDWNAAIGDFFCGLSSV</sequence>
<organism evidence="2 3">
    <name type="scientific">Armillaria solidipes</name>
    <dbReference type="NCBI Taxonomy" id="1076256"/>
    <lineage>
        <taxon>Eukaryota</taxon>
        <taxon>Fungi</taxon>
        <taxon>Dikarya</taxon>
        <taxon>Basidiomycota</taxon>
        <taxon>Agaricomycotina</taxon>
        <taxon>Agaricomycetes</taxon>
        <taxon>Agaricomycetidae</taxon>
        <taxon>Agaricales</taxon>
        <taxon>Marasmiineae</taxon>
        <taxon>Physalacriaceae</taxon>
        <taxon>Armillaria</taxon>
    </lineage>
</organism>
<dbReference type="PRINTS" id="PR00109">
    <property type="entry name" value="TYRKINASE"/>
</dbReference>
<dbReference type="InterPro" id="IPR008271">
    <property type="entry name" value="Ser/Thr_kinase_AS"/>
</dbReference>
<keyword evidence="2" id="KW-0808">Transferase</keyword>
<feature type="non-terminal residue" evidence="2">
    <location>
        <position position="1"/>
    </location>
</feature>
<dbReference type="STRING" id="1076256.A0A2H3B6F7"/>
<accession>A0A2H3B6F7</accession>
<dbReference type="PANTHER" id="PTHR44329:SF246">
    <property type="entry name" value="SERINE_THREONINE-PROTEIN KINASE TNNI3K"/>
    <property type="match status" value="1"/>
</dbReference>
<evidence type="ECO:0000313" key="3">
    <source>
        <dbReference type="Proteomes" id="UP000218334"/>
    </source>
</evidence>
<dbReference type="PROSITE" id="PS00108">
    <property type="entry name" value="PROTEIN_KINASE_ST"/>
    <property type="match status" value="1"/>
</dbReference>
<dbReference type="SUPFAM" id="SSF56112">
    <property type="entry name" value="Protein kinase-like (PK-like)"/>
    <property type="match status" value="1"/>
</dbReference>
<dbReference type="InterPro" id="IPR000719">
    <property type="entry name" value="Prot_kinase_dom"/>
</dbReference>
<dbReference type="PROSITE" id="PS50011">
    <property type="entry name" value="PROTEIN_KINASE_DOM"/>
    <property type="match status" value="1"/>
</dbReference>
<dbReference type="SMART" id="SM00220">
    <property type="entry name" value="S_TKc"/>
    <property type="match status" value="1"/>
</dbReference>
<dbReference type="GO" id="GO:0004674">
    <property type="term" value="F:protein serine/threonine kinase activity"/>
    <property type="evidence" value="ECO:0007669"/>
    <property type="project" value="TreeGrafter"/>
</dbReference>
<evidence type="ECO:0000313" key="2">
    <source>
        <dbReference type="EMBL" id="PBK62612.1"/>
    </source>
</evidence>
<gene>
    <name evidence="2" type="ORF">ARMSODRAFT_895320</name>
</gene>